<dbReference type="Proteomes" id="UP000240971">
    <property type="component" value="Unassembled WGS sequence"/>
</dbReference>
<dbReference type="EMBL" id="PYAW01000006">
    <property type="protein sequence ID" value="PSL44206.1"/>
    <property type="molecule type" value="Genomic_DNA"/>
</dbReference>
<gene>
    <name evidence="2" type="ORF">CLV51_10671</name>
</gene>
<accession>A0A2P8HD90</accession>
<evidence type="ECO:0000256" key="1">
    <source>
        <dbReference type="SAM" id="Phobius"/>
    </source>
</evidence>
<organism evidence="2 3">
    <name type="scientific">Chitinophaga niastensis</name>
    <dbReference type="NCBI Taxonomy" id="536980"/>
    <lineage>
        <taxon>Bacteria</taxon>
        <taxon>Pseudomonadati</taxon>
        <taxon>Bacteroidota</taxon>
        <taxon>Chitinophagia</taxon>
        <taxon>Chitinophagales</taxon>
        <taxon>Chitinophagaceae</taxon>
        <taxon>Chitinophaga</taxon>
    </lineage>
</organism>
<keyword evidence="1" id="KW-1133">Transmembrane helix</keyword>
<name>A0A2P8HD90_CHINA</name>
<comment type="caution">
    <text evidence="2">The sequence shown here is derived from an EMBL/GenBank/DDBJ whole genome shotgun (WGS) entry which is preliminary data.</text>
</comment>
<keyword evidence="3" id="KW-1185">Reference proteome</keyword>
<protein>
    <submittedName>
        <fullName evidence="2">Uncharacterized protein DUF2625</fullName>
    </submittedName>
</protein>
<sequence length="272" mass="30764">MLRRDFYLICVRPFITPCNNITMKLYLYAVIITLFISPVITNAQIHKMKPLNELINTKEPGWELVQKWIKAATNHIEVLPKDSARADHALYLTQVTTRSPMGAIIHETGGLLVDHGWIRVLGSGHEKLNRSLPAWNKGKSYTNEGEQPGFLLIADDVLGGFFAINAGGLSSQGIGSVFYFAPDNLEWENMEIGYSDFITFCCSGDLKQFYQDFRWTGWEDDVAKMSGTQGMSFFPFLFTKEGKDINNTSKKPVPVEELWTLQNEHTKDAGHH</sequence>
<dbReference type="Pfam" id="PF10946">
    <property type="entry name" value="DUF2625"/>
    <property type="match status" value="1"/>
</dbReference>
<keyword evidence="1" id="KW-0812">Transmembrane</keyword>
<evidence type="ECO:0000313" key="3">
    <source>
        <dbReference type="Proteomes" id="UP000240971"/>
    </source>
</evidence>
<feature type="transmembrane region" description="Helical" evidence="1">
    <location>
        <begin position="25"/>
        <end position="45"/>
    </location>
</feature>
<evidence type="ECO:0000313" key="2">
    <source>
        <dbReference type="EMBL" id="PSL44206.1"/>
    </source>
</evidence>
<keyword evidence="1" id="KW-0472">Membrane</keyword>
<dbReference type="AlphaFoldDB" id="A0A2P8HD90"/>
<dbReference type="InterPro" id="IPR021239">
    <property type="entry name" value="DUF2625"/>
</dbReference>
<proteinExistence type="predicted"/>
<reference evidence="2 3" key="1">
    <citation type="submission" date="2018-03" db="EMBL/GenBank/DDBJ databases">
        <title>Genomic Encyclopedia of Archaeal and Bacterial Type Strains, Phase II (KMG-II): from individual species to whole genera.</title>
        <authorList>
            <person name="Goeker M."/>
        </authorList>
    </citation>
    <scope>NUCLEOTIDE SEQUENCE [LARGE SCALE GENOMIC DNA]</scope>
    <source>
        <strain evidence="2 3">DSM 24859</strain>
    </source>
</reference>
<dbReference type="NCBIfam" id="NF008498">
    <property type="entry name" value="PRK11408.1-5"/>
    <property type="match status" value="1"/>
</dbReference>